<dbReference type="CTD" id="100679594"/>
<dbReference type="Proteomes" id="UP000515204">
    <property type="component" value="Unplaced"/>
</dbReference>
<reference evidence="3" key="1">
    <citation type="submission" date="2025-08" db="UniProtKB">
        <authorList>
            <consortium name="RefSeq"/>
        </authorList>
    </citation>
    <scope>IDENTIFICATION</scope>
</reference>
<dbReference type="OrthoDB" id="10067964at2759"/>
<keyword evidence="2" id="KW-1185">Reference proteome</keyword>
<evidence type="ECO:0000313" key="2">
    <source>
        <dbReference type="Proteomes" id="UP000515204"/>
    </source>
</evidence>
<accession>A0A6P3WTH1</accession>
<feature type="chain" id="PRO_5028169266" evidence="1">
    <location>
        <begin position="24"/>
        <end position="190"/>
    </location>
</feature>
<feature type="signal peptide" evidence="1">
    <location>
        <begin position="1"/>
        <end position="23"/>
    </location>
</feature>
<keyword evidence="1" id="KW-0732">Signal</keyword>
<dbReference type="GeneID" id="106741691"/>
<dbReference type="RefSeq" id="XP_014469428.1">
    <property type="nucleotide sequence ID" value="XM_014613942.1"/>
</dbReference>
<evidence type="ECO:0000256" key="1">
    <source>
        <dbReference type="SAM" id="SignalP"/>
    </source>
</evidence>
<name>A0A6P3WTH1_DINQU</name>
<dbReference type="KEGG" id="dqu:106741691"/>
<organism evidence="2 3">
    <name type="scientific">Dinoponera quadriceps</name>
    <name type="common">South American ant</name>
    <dbReference type="NCBI Taxonomy" id="609295"/>
    <lineage>
        <taxon>Eukaryota</taxon>
        <taxon>Metazoa</taxon>
        <taxon>Ecdysozoa</taxon>
        <taxon>Arthropoda</taxon>
        <taxon>Hexapoda</taxon>
        <taxon>Insecta</taxon>
        <taxon>Pterygota</taxon>
        <taxon>Neoptera</taxon>
        <taxon>Endopterygota</taxon>
        <taxon>Hymenoptera</taxon>
        <taxon>Apocrita</taxon>
        <taxon>Aculeata</taxon>
        <taxon>Formicoidea</taxon>
        <taxon>Formicidae</taxon>
        <taxon>Ponerinae</taxon>
        <taxon>Ponerini</taxon>
        <taxon>Dinoponera</taxon>
    </lineage>
</organism>
<evidence type="ECO:0000313" key="3">
    <source>
        <dbReference type="RefSeq" id="XP_014469428.1"/>
    </source>
</evidence>
<dbReference type="AlphaFoldDB" id="A0A6P3WTH1"/>
<proteinExistence type="predicted"/>
<sequence>MRATSSTIATRLIMLCLLSVVLGELTAAMEEVPSSSLHISRLNPLLNNMEYEQPSEKRSYAYVSEYKRLPLYNFGIGKRWVDSNEDKRTRPFSFGIGKRLRDYRFGLGKRTNHPLGLDYFPADNLEAYHSHEDNADDFMEEKRGNQPFNFGIGKRGWKLAEVAARRPNVDVAGPRYLLSKELSEDEELAQ</sequence>
<gene>
    <name evidence="3" type="primary">LOC106741691</name>
</gene>
<protein>
    <submittedName>
        <fullName evidence="3">Allatostatin A</fullName>
    </submittedName>
</protein>